<dbReference type="RefSeq" id="WP_110795203.1">
    <property type="nucleotide sequence ID" value="NZ_KZ826482.1"/>
</dbReference>
<evidence type="ECO:0000313" key="3">
    <source>
        <dbReference type="EMBL" id="PYC48468.1"/>
    </source>
</evidence>
<protein>
    <recommendedName>
        <fullName evidence="2">Copper resistance protein ScsC N-terminal domain-containing protein</fullName>
    </recommendedName>
</protein>
<dbReference type="EMBL" id="QFVT01000003">
    <property type="protein sequence ID" value="PYC48468.1"/>
    <property type="molecule type" value="Genomic_DNA"/>
</dbReference>
<feature type="signal peptide" evidence="1">
    <location>
        <begin position="1"/>
        <end position="20"/>
    </location>
</feature>
<dbReference type="InterPro" id="IPR036249">
    <property type="entry name" value="Thioredoxin-like_sf"/>
</dbReference>
<organism evidence="3 4">
    <name type="scientific">Litorivita pollutaquae</name>
    <dbReference type="NCBI Taxonomy" id="2200892"/>
    <lineage>
        <taxon>Bacteria</taxon>
        <taxon>Pseudomonadati</taxon>
        <taxon>Pseudomonadota</taxon>
        <taxon>Alphaproteobacteria</taxon>
        <taxon>Rhodobacterales</taxon>
        <taxon>Paracoccaceae</taxon>
        <taxon>Litorivita</taxon>
    </lineage>
</organism>
<feature type="chain" id="PRO_5016144756" description="Copper resistance protein ScsC N-terminal domain-containing protein" evidence="1">
    <location>
        <begin position="21"/>
        <end position="176"/>
    </location>
</feature>
<reference evidence="3 4" key="1">
    <citation type="submission" date="2018-05" db="EMBL/GenBank/DDBJ databases">
        <title>Oceanovita maritima gen. nov., sp. nov., a marine bacterium in the family Rhodobacteraceae isolated from surface seawater of Lundu port Xiamen, China.</title>
        <authorList>
            <person name="Hetharua B.H."/>
            <person name="Min D."/>
            <person name="Liao H."/>
            <person name="Tian Y."/>
        </authorList>
    </citation>
    <scope>NUCLEOTIDE SEQUENCE [LARGE SCALE GENOMIC DNA]</scope>
    <source>
        <strain evidence="3 4">FSX-11</strain>
    </source>
</reference>
<keyword evidence="4" id="KW-1185">Reference proteome</keyword>
<gene>
    <name evidence="3" type="ORF">DI396_05705</name>
</gene>
<dbReference type="OrthoDB" id="7726503at2"/>
<feature type="domain" description="Copper resistance protein ScsC N-terminal" evidence="2">
    <location>
        <begin position="30"/>
        <end position="55"/>
    </location>
</feature>
<proteinExistence type="predicted"/>
<dbReference type="Proteomes" id="UP000248012">
    <property type="component" value="Unassembled WGS sequence"/>
</dbReference>
<name>A0A2V4MVY5_9RHOB</name>
<dbReference type="Pfam" id="PF18312">
    <property type="entry name" value="ScsC_N"/>
    <property type="match status" value="1"/>
</dbReference>
<comment type="caution">
    <text evidence="3">The sequence shown here is derived from an EMBL/GenBank/DDBJ whole genome shotgun (WGS) entry which is preliminary data.</text>
</comment>
<accession>A0A2V4MVY5</accession>
<evidence type="ECO:0000259" key="2">
    <source>
        <dbReference type="Pfam" id="PF18312"/>
    </source>
</evidence>
<dbReference type="SUPFAM" id="SSF52833">
    <property type="entry name" value="Thioredoxin-like"/>
    <property type="match status" value="1"/>
</dbReference>
<sequence>MRRIMATLAATGILAAPAYATDITALSPAERAAFGRAVAQYLHANPQVIADAIEAAQPKPPDLYAEDRERDLSLIAQHGKMLFDRNADGFGPTAAPVVIALIRHPDCPSCDTAEADLRALSKQVPFRTRLLSMEEAAPFMAAMDMTDAPAYVFENMVLSGAMPPAVIERYIKDRLP</sequence>
<dbReference type="InterPro" id="IPR041205">
    <property type="entry name" value="ScsC_N"/>
</dbReference>
<evidence type="ECO:0000256" key="1">
    <source>
        <dbReference type="SAM" id="SignalP"/>
    </source>
</evidence>
<dbReference type="AlphaFoldDB" id="A0A2V4MVY5"/>
<evidence type="ECO:0000313" key="4">
    <source>
        <dbReference type="Proteomes" id="UP000248012"/>
    </source>
</evidence>
<keyword evidence="1" id="KW-0732">Signal</keyword>